<comment type="catalytic activity">
    <reaction evidence="1">
        <text>ATP + protein L-histidine = ADP + protein N-phospho-L-histidine.</text>
        <dbReference type="EC" id="2.7.13.3"/>
    </reaction>
</comment>
<dbReference type="Proteomes" id="UP000215355">
    <property type="component" value="Chromosome 1"/>
</dbReference>
<feature type="domain" description="Signal transduction histidine kinase dimerisation/phosphoacceptor" evidence="3">
    <location>
        <begin position="266"/>
        <end position="316"/>
    </location>
</feature>
<dbReference type="Pfam" id="PF13426">
    <property type="entry name" value="PAS_9"/>
    <property type="match status" value="1"/>
</dbReference>
<dbReference type="EC" id="2.7.13.3" evidence="2"/>
<dbReference type="SUPFAM" id="SSF47384">
    <property type="entry name" value="Homodimeric domain of signal transducing histidine kinase"/>
    <property type="match status" value="1"/>
</dbReference>
<dbReference type="Gene3D" id="3.30.450.20">
    <property type="entry name" value="PAS domain"/>
    <property type="match status" value="2"/>
</dbReference>
<dbReference type="InterPro" id="IPR036097">
    <property type="entry name" value="HisK_dim/P_sf"/>
</dbReference>
<proteinExistence type="predicted"/>
<evidence type="ECO:0000259" key="3">
    <source>
        <dbReference type="Pfam" id="PF00512"/>
    </source>
</evidence>
<accession>A0AAJ5BZX8</accession>
<evidence type="ECO:0000256" key="2">
    <source>
        <dbReference type="ARBA" id="ARBA00012438"/>
    </source>
</evidence>
<protein>
    <recommendedName>
        <fullName evidence="2">histidine kinase</fullName>
        <ecNumber evidence="2">2.7.13.3</ecNumber>
    </recommendedName>
</protein>
<reference evidence="5 6" key="1">
    <citation type="submission" date="2017-06" db="EMBL/GenBank/DDBJ databases">
        <authorList>
            <consortium name="Pathogen Informatics"/>
        </authorList>
    </citation>
    <scope>NUCLEOTIDE SEQUENCE [LARGE SCALE GENOMIC DNA]</scope>
    <source>
        <strain evidence="5 6">NCTC12149</strain>
    </source>
</reference>
<gene>
    <name evidence="5" type="ORF">SAMEA4412673_01654</name>
</gene>
<dbReference type="InterPro" id="IPR035965">
    <property type="entry name" value="PAS-like_dom_sf"/>
</dbReference>
<evidence type="ECO:0000256" key="1">
    <source>
        <dbReference type="ARBA" id="ARBA00000085"/>
    </source>
</evidence>
<dbReference type="InterPro" id="IPR000014">
    <property type="entry name" value="PAS"/>
</dbReference>
<dbReference type="Pfam" id="PF00512">
    <property type="entry name" value="HisKA"/>
    <property type="match status" value="1"/>
</dbReference>
<name>A0AAJ5BZX8_9SPHI</name>
<dbReference type="EMBL" id="LT906468">
    <property type="protein sequence ID" value="SNV48965.1"/>
    <property type="molecule type" value="Genomic_DNA"/>
</dbReference>
<dbReference type="AlphaFoldDB" id="A0AAJ5BZX8"/>
<evidence type="ECO:0000313" key="5">
    <source>
        <dbReference type="EMBL" id="SNV48965.1"/>
    </source>
</evidence>
<dbReference type="GO" id="GO:0000155">
    <property type="term" value="F:phosphorelay sensor kinase activity"/>
    <property type="evidence" value="ECO:0007669"/>
    <property type="project" value="InterPro"/>
</dbReference>
<sequence length="325" mass="38113">MNFEYSNLFKWLGVPCVIILPNVPEFTIIDANEAYLDLVDLNSEHVISKGFFSVFPISEFIDELEWETLFDEVLKEKRFVSRGIKTWLDPHEKKTSIENVKYFEITHFPVFDQDGEVLVIVRSLIDVTDYVIDRRLLSEAQFDVRFGNWWINIEKRTIKWSVGMNELFETGKEFMPNFENVKQFYLHADDEVLFMAQLFEAIRNKRILKTFVSVRTQSGKLRRLKVVGKPDHLGDACIGIHGTAIDVTKQHEDQNILKEMYFLHNHELRAPLARIIGLAEHLRREGSHDQRSEFLLDALLDSANELDRIIRQIVDREEQKGEKDV</sequence>
<dbReference type="CDD" id="cd00082">
    <property type="entry name" value="HisKA"/>
    <property type="match status" value="1"/>
</dbReference>
<feature type="domain" description="PAS" evidence="4">
    <location>
        <begin position="17"/>
        <end position="129"/>
    </location>
</feature>
<dbReference type="KEGG" id="smiz:4412673_01654"/>
<dbReference type="RefSeq" id="WP_147120810.1">
    <property type="nucleotide sequence ID" value="NZ_FNGK01000001.1"/>
</dbReference>
<dbReference type="SUPFAM" id="SSF55785">
    <property type="entry name" value="PYP-like sensor domain (PAS domain)"/>
    <property type="match status" value="2"/>
</dbReference>
<evidence type="ECO:0000259" key="4">
    <source>
        <dbReference type="Pfam" id="PF13426"/>
    </source>
</evidence>
<evidence type="ECO:0000313" key="6">
    <source>
        <dbReference type="Proteomes" id="UP000215355"/>
    </source>
</evidence>
<organism evidence="5 6">
    <name type="scientific">Sphingobacterium mizutaii</name>
    <dbReference type="NCBI Taxonomy" id="1010"/>
    <lineage>
        <taxon>Bacteria</taxon>
        <taxon>Pseudomonadati</taxon>
        <taxon>Bacteroidota</taxon>
        <taxon>Sphingobacteriia</taxon>
        <taxon>Sphingobacteriales</taxon>
        <taxon>Sphingobacteriaceae</taxon>
        <taxon>Sphingobacterium</taxon>
    </lineage>
</organism>
<dbReference type="InterPro" id="IPR003661">
    <property type="entry name" value="HisK_dim/P_dom"/>
</dbReference>
<dbReference type="Gene3D" id="1.10.287.130">
    <property type="match status" value="1"/>
</dbReference>